<evidence type="ECO:0008006" key="3">
    <source>
        <dbReference type="Google" id="ProtNLM"/>
    </source>
</evidence>
<proteinExistence type="predicted"/>
<dbReference type="Proteomes" id="UP001234178">
    <property type="component" value="Unassembled WGS sequence"/>
</dbReference>
<protein>
    <recommendedName>
        <fullName evidence="3">GRAM domain-containing protein</fullName>
    </recommendedName>
</protein>
<accession>A0ABR0AZK0</accession>
<name>A0ABR0AZK0_9CRUS</name>
<gene>
    <name evidence="1" type="ORF">OUZ56_023801</name>
</gene>
<reference evidence="1 2" key="1">
    <citation type="journal article" date="2023" name="Nucleic Acids Res.">
        <title>The hologenome of Daphnia magna reveals possible DNA methylation and microbiome-mediated evolution of the host genome.</title>
        <authorList>
            <person name="Chaturvedi A."/>
            <person name="Li X."/>
            <person name="Dhandapani V."/>
            <person name="Marshall H."/>
            <person name="Kissane S."/>
            <person name="Cuenca-Cambronero M."/>
            <person name="Asole G."/>
            <person name="Calvet F."/>
            <person name="Ruiz-Romero M."/>
            <person name="Marangio P."/>
            <person name="Guigo R."/>
            <person name="Rago D."/>
            <person name="Mirbahai L."/>
            <person name="Eastwood N."/>
            <person name="Colbourne J.K."/>
            <person name="Zhou J."/>
            <person name="Mallon E."/>
            <person name="Orsini L."/>
        </authorList>
    </citation>
    <scope>NUCLEOTIDE SEQUENCE [LARGE SCALE GENOMIC DNA]</scope>
    <source>
        <strain evidence="1">LRV0_1</strain>
    </source>
</reference>
<organism evidence="1 2">
    <name type="scientific">Daphnia magna</name>
    <dbReference type="NCBI Taxonomy" id="35525"/>
    <lineage>
        <taxon>Eukaryota</taxon>
        <taxon>Metazoa</taxon>
        <taxon>Ecdysozoa</taxon>
        <taxon>Arthropoda</taxon>
        <taxon>Crustacea</taxon>
        <taxon>Branchiopoda</taxon>
        <taxon>Diplostraca</taxon>
        <taxon>Cladocera</taxon>
        <taxon>Anomopoda</taxon>
        <taxon>Daphniidae</taxon>
        <taxon>Daphnia</taxon>
    </lineage>
</organism>
<sequence>MPIWKCNPPCKAQTILTNMFINNQIPPDASPASIQKLHDEFEPFSSSVFRGAFNETRNKYGTELKRTSSAAGFADSDSCAGGSGSTDCRPKRFKPDPELTCDDEDELDAKIAHKNQPVLMTVYRDPVTEQEKVCIVVSLPGGASDVEFSLVGSGPGSSTARITYSWPKILFDIETIFKKAITSSELPVCHPKIIALKNELKNNRDLIDSTPKGSMELTLPISVQTATSSISRAGGKTADGTYFFFIDQKYAFYRSSHQRVVLRLNEEIAKGAEDLVNVQVHYQTEREKMLSGFVRDLLRKIQEKEVAKNVHVTVPIPDAPKYVVPRQDPRNAVSCPSIWRSRDHIAAL</sequence>
<keyword evidence="2" id="KW-1185">Reference proteome</keyword>
<comment type="caution">
    <text evidence="1">The sequence shown here is derived from an EMBL/GenBank/DDBJ whole genome shotgun (WGS) entry which is preliminary data.</text>
</comment>
<evidence type="ECO:0000313" key="2">
    <source>
        <dbReference type="Proteomes" id="UP001234178"/>
    </source>
</evidence>
<dbReference type="EMBL" id="JAOYFB010000039">
    <property type="protein sequence ID" value="KAK4030558.1"/>
    <property type="molecule type" value="Genomic_DNA"/>
</dbReference>
<evidence type="ECO:0000313" key="1">
    <source>
        <dbReference type="EMBL" id="KAK4030558.1"/>
    </source>
</evidence>